<reference evidence="1" key="1">
    <citation type="journal article" date="2019" name="bioRxiv">
        <title>The Genome of the Zebra Mussel, Dreissena polymorpha: A Resource for Invasive Species Research.</title>
        <authorList>
            <person name="McCartney M.A."/>
            <person name="Auch B."/>
            <person name="Kono T."/>
            <person name="Mallez S."/>
            <person name="Zhang Y."/>
            <person name="Obille A."/>
            <person name="Becker A."/>
            <person name="Abrahante J.E."/>
            <person name="Garbe J."/>
            <person name="Badalamenti J.P."/>
            <person name="Herman A."/>
            <person name="Mangelson H."/>
            <person name="Liachko I."/>
            <person name="Sullivan S."/>
            <person name="Sone E.D."/>
            <person name="Koren S."/>
            <person name="Silverstein K.A.T."/>
            <person name="Beckman K.B."/>
            <person name="Gohl D.M."/>
        </authorList>
    </citation>
    <scope>NUCLEOTIDE SEQUENCE</scope>
    <source>
        <strain evidence="1">Duluth1</strain>
        <tissue evidence="1">Whole animal</tissue>
    </source>
</reference>
<sequence length="65" mass="7560">MVLVDGQGIRLRQILSIRHIFEDMATINQFLQRPSNGIPVLKILNSIHHYYLTARVQYKADIARI</sequence>
<gene>
    <name evidence="1" type="ORF">DPMN_172763</name>
</gene>
<dbReference type="Proteomes" id="UP000828390">
    <property type="component" value="Unassembled WGS sequence"/>
</dbReference>
<evidence type="ECO:0000313" key="2">
    <source>
        <dbReference type="Proteomes" id="UP000828390"/>
    </source>
</evidence>
<organism evidence="1 2">
    <name type="scientific">Dreissena polymorpha</name>
    <name type="common">Zebra mussel</name>
    <name type="synonym">Mytilus polymorpha</name>
    <dbReference type="NCBI Taxonomy" id="45954"/>
    <lineage>
        <taxon>Eukaryota</taxon>
        <taxon>Metazoa</taxon>
        <taxon>Spiralia</taxon>
        <taxon>Lophotrochozoa</taxon>
        <taxon>Mollusca</taxon>
        <taxon>Bivalvia</taxon>
        <taxon>Autobranchia</taxon>
        <taxon>Heteroconchia</taxon>
        <taxon>Euheterodonta</taxon>
        <taxon>Imparidentia</taxon>
        <taxon>Neoheterodontei</taxon>
        <taxon>Myida</taxon>
        <taxon>Dreissenoidea</taxon>
        <taxon>Dreissenidae</taxon>
        <taxon>Dreissena</taxon>
    </lineage>
</organism>
<keyword evidence="2" id="KW-1185">Reference proteome</keyword>
<proteinExistence type="predicted"/>
<dbReference type="EMBL" id="JAIWYP010000009">
    <property type="protein sequence ID" value="KAH3771444.1"/>
    <property type="molecule type" value="Genomic_DNA"/>
</dbReference>
<protein>
    <submittedName>
        <fullName evidence="1">Uncharacterized protein</fullName>
    </submittedName>
</protein>
<evidence type="ECO:0000313" key="1">
    <source>
        <dbReference type="EMBL" id="KAH3771444.1"/>
    </source>
</evidence>
<reference evidence="1" key="2">
    <citation type="submission" date="2020-11" db="EMBL/GenBank/DDBJ databases">
        <authorList>
            <person name="McCartney M.A."/>
            <person name="Auch B."/>
            <person name="Kono T."/>
            <person name="Mallez S."/>
            <person name="Becker A."/>
            <person name="Gohl D.M."/>
            <person name="Silverstein K.A.T."/>
            <person name="Koren S."/>
            <person name="Bechman K.B."/>
            <person name="Herman A."/>
            <person name="Abrahante J.E."/>
            <person name="Garbe J."/>
        </authorList>
    </citation>
    <scope>NUCLEOTIDE SEQUENCE</scope>
    <source>
        <strain evidence="1">Duluth1</strain>
        <tissue evidence="1">Whole animal</tissue>
    </source>
</reference>
<accession>A0A9D4E0D7</accession>
<dbReference type="AlphaFoldDB" id="A0A9D4E0D7"/>
<comment type="caution">
    <text evidence="1">The sequence shown here is derived from an EMBL/GenBank/DDBJ whole genome shotgun (WGS) entry which is preliminary data.</text>
</comment>
<name>A0A9D4E0D7_DREPO</name>